<feature type="compositionally biased region" description="Pro residues" evidence="1">
    <location>
        <begin position="107"/>
        <end position="118"/>
    </location>
</feature>
<keyword evidence="4" id="KW-1185">Reference proteome</keyword>
<evidence type="ECO:0000313" key="3">
    <source>
        <dbReference type="EMBL" id="KAF4637034.1"/>
    </source>
</evidence>
<accession>A0A8H4WAN2</accession>
<feature type="region of interest" description="Disordered" evidence="1">
    <location>
        <begin position="101"/>
        <end position="121"/>
    </location>
</feature>
<dbReference type="EMBL" id="JAAMPI010000038">
    <property type="protein sequence ID" value="KAF4637034.1"/>
    <property type="molecule type" value="Genomic_DNA"/>
</dbReference>
<name>A0A8H4WAN2_9HELO</name>
<dbReference type="InterPro" id="IPR018620">
    <property type="entry name" value="Ubiquitin3-bd_protein_But2_C"/>
</dbReference>
<dbReference type="OrthoDB" id="4657524at2759"/>
<dbReference type="Proteomes" id="UP000566819">
    <property type="component" value="Unassembled WGS sequence"/>
</dbReference>
<dbReference type="PANTHER" id="PTHR39613:SF1">
    <property type="entry name" value="ANCHORED CELL WALL PROTEIN, PUTATIVE (AFU_ORTHOLOGUE AFUA_4G08960)-RELATED"/>
    <property type="match status" value="1"/>
</dbReference>
<gene>
    <name evidence="3" type="ORF">G7Y89_g1032</name>
</gene>
<protein>
    <recommendedName>
        <fullName evidence="2">Ubiquitin 3 binding protein But2 C-terminal domain-containing protein</fullName>
    </recommendedName>
</protein>
<proteinExistence type="predicted"/>
<sequence>MPKNGLLPATNYLAPSLIVPISAYAPNIAFGPTTNPIITPNDICSIFNLEIPSSALGKTCTLEFLFPSFPTQTEYPYMFGGPGHFTFTGYAFGSGATAKTTYNNQPPAGPSPPQPPSTLMPGNAVPYW</sequence>
<evidence type="ECO:0000313" key="4">
    <source>
        <dbReference type="Proteomes" id="UP000566819"/>
    </source>
</evidence>
<feature type="domain" description="Ubiquitin 3 binding protein But2 C-terminal" evidence="2">
    <location>
        <begin position="14"/>
        <end position="124"/>
    </location>
</feature>
<organism evidence="3 4">
    <name type="scientific">Cudoniella acicularis</name>
    <dbReference type="NCBI Taxonomy" id="354080"/>
    <lineage>
        <taxon>Eukaryota</taxon>
        <taxon>Fungi</taxon>
        <taxon>Dikarya</taxon>
        <taxon>Ascomycota</taxon>
        <taxon>Pezizomycotina</taxon>
        <taxon>Leotiomycetes</taxon>
        <taxon>Helotiales</taxon>
        <taxon>Tricladiaceae</taxon>
        <taxon>Cudoniella</taxon>
    </lineage>
</organism>
<dbReference type="Pfam" id="PF09792">
    <property type="entry name" value="But2"/>
    <property type="match status" value="1"/>
</dbReference>
<evidence type="ECO:0000256" key="1">
    <source>
        <dbReference type="SAM" id="MobiDB-lite"/>
    </source>
</evidence>
<comment type="caution">
    <text evidence="3">The sequence shown here is derived from an EMBL/GenBank/DDBJ whole genome shotgun (WGS) entry which is preliminary data.</text>
</comment>
<reference evidence="3 4" key="1">
    <citation type="submission" date="2020-03" db="EMBL/GenBank/DDBJ databases">
        <title>Draft Genome Sequence of Cudoniella acicularis.</title>
        <authorList>
            <person name="Buettner E."/>
            <person name="Kellner H."/>
        </authorList>
    </citation>
    <scope>NUCLEOTIDE SEQUENCE [LARGE SCALE GENOMIC DNA]</scope>
    <source>
        <strain evidence="3 4">DSM 108380</strain>
    </source>
</reference>
<dbReference type="PANTHER" id="PTHR39613">
    <property type="entry name" value="ANCHORED CELL WALL PROTEIN, PUTATIVE (AFU_ORTHOLOGUE AFUA_4G08960)-RELATED"/>
    <property type="match status" value="1"/>
</dbReference>
<dbReference type="AlphaFoldDB" id="A0A8H4WAN2"/>
<evidence type="ECO:0000259" key="2">
    <source>
        <dbReference type="Pfam" id="PF09792"/>
    </source>
</evidence>